<comment type="domain">
    <text evidence="12">The P-site tRNA interaction motif (PtIM domain) probably interacts with the P-site tRNA(fMet) as well as the 23S rRNA.</text>
</comment>
<proteinExistence type="inferred from homology"/>
<dbReference type="KEGG" id="das:Daes_1449"/>
<dbReference type="FunFam" id="3.40.50.300:FF:000011">
    <property type="entry name" value="Putative ABC transporter ATP-binding component"/>
    <property type="match status" value="1"/>
</dbReference>
<organism evidence="14 15">
    <name type="scientific">Pseudodesulfovibrio aespoeensis (strain ATCC 700646 / DSM 10631 / Aspo-2)</name>
    <name type="common">Desulfovibrio aespoeensis</name>
    <dbReference type="NCBI Taxonomy" id="643562"/>
    <lineage>
        <taxon>Bacteria</taxon>
        <taxon>Pseudomonadati</taxon>
        <taxon>Thermodesulfobacteriota</taxon>
        <taxon>Desulfovibrionia</taxon>
        <taxon>Desulfovibrionales</taxon>
        <taxon>Desulfovibrionaceae</taxon>
    </lineage>
</organism>
<dbReference type="STRING" id="643562.Daes_1449"/>
<feature type="binding site" evidence="12">
    <location>
        <begin position="361"/>
        <end position="368"/>
    </location>
    <ligand>
        <name>ATP</name>
        <dbReference type="ChEBI" id="CHEBI:30616"/>
        <label>2</label>
    </ligand>
</feature>
<dbReference type="NCBIfam" id="NF008775">
    <property type="entry name" value="PRK11819.1"/>
    <property type="match status" value="1"/>
</dbReference>
<accession>E6VW18</accession>
<evidence type="ECO:0000256" key="8">
    <source>
        <dbReference type="ARBA" id="ARBA00022840"/>
    </source>
</evidence>
<dbReference type="InterPro" id="IPR017871">
    <property type="entry name" value="ABC_transporter-like_CS"/>
</dbReference>
<dbReference type="GO" id="GO:0043022">
    <property type="term" value="F:ribosome binding"/>
    <property type="evidence" value="ECO:0007669"/>
    <property type="project" value="UniProtKB-UniRule"/>
</dbReference>
<name>E6VW18_PSEA9</name>
<dbReference type="SUPFAM" id="SSF52540">
    <property type="entry name" value="P-loop containing nucleoside triphosphate hydrolases"/>
    <property type="match status" value="2"/>
</dbReference>
<dbReference type="InterPro" id="IPR027417">
    <property type="entry name" value="P-loop_NTPase"/>
</dbReference>
<dbReference type="GO" id="GO:0000049">
    <property type="term" value="F:tRNA binding"/>
    <property type="evidence" value="ECO:0007669"/>
    <property type="project" value="UniProtKB-UniRule"/>
</dbReference>
<keyword evidence="9 12" id="KW-0810">Translation regulation</keyword>
<comment type="subcellular location">
    <subcellularLocation>
        <location evidence="12">Cytoplasm</location>
    </subcellularLocation>
    <text evidence="12">Associates with ribosomes and polysomes.</text>
</comment>
<evidence type="ECO:0000256" key="2">
    <source>
        <dbReference type="ARBA" id="ARBA00022490"/>
    </source>
</evidence>
<dbReference type="GO" id="GO:0005524">
    <property type="term" value="F:ATP binding"/>
    <property type="evidence" value="ECO:0007669"/>
    <property type="project" value="UniProtKB-UniRule"/>
</dbReference>
<evidence type="ECO:0000313" key="15">
    <source>
        <dbReference type="Proteomes" id="UP000002191"/>
    </source>
</evidence>
<dbReference type="OrthoDB" id="9808609at2"/>
<dbReference type="GO" id="GO:0045900">
    <property type="term" value="P:negative regulation of translational elongation"/>
    <property type="evidence" value="ECO:0007669"/>
    <property type="project" value="UniProtKB-UniRule"/>
</dbReference>
<dbReference type="Proteomes" id="UP000002191">
    <property type="component" value="Chromosome"/>
</dbReference>
<evidence type="ECO:0000256" key="3">
    <source>
        <dbReference type="ARBA" id="ARBA00022555"/>
    </source>
</evidence>
<evidence type="ECO:0000256" key="12">
    <source>
        <dbReference type="HAMAP-Rule" id="MF_00847"/>
    </source>
</evidence>
<evidence type="ECO:0000256" key="9">
    <source>
        <dbReference type="ARBA" id="ARBA00022845"/>
    </source>
</evidence>
<evidence type="ECO:0000256" key="4">
    <source>
        <dbReference type="ARBA" id="ARBA00022730"/>
    </source>
</evidence>
<dbReference type="InterPro" id="IPR022374">
    <property type="entry name" value="EttA"/>
</dbReference>
<sequence>MSNDSEKIIYSMYKVTKRHGQREVLKSISLSYFYGAKIGVLGLNGSGKSSLLRVLAGVDKNFEGETHVKEGYTVGYLEQEPLVDETRTVREVVEEGVGEIMAIVREYNEINEKFAEPMEADEMDALIERQGKVQELMDAKGAWDIDSKLDMAMDSLRCPPSDTLVSVISGGERRRVALCRLLLQAPDILLLDEPTNHLDADSVAWLEKFLSQFPGTVIAVTHDRYFLDNVAGWILELDRGRGIPWKGNYSSWLEQKQNRLNLESKAESERQKTLERELEWIRMSPKGRRAKGKARINAYESMVSHESERLADDLQIYIPPGPHLGKKVVEAEHVTKSMGDKLLVEDMNFIIPPNAIVGIVGPNGVGKSTLFKMIVGEEKPDSGTMILGTTVKLAYADQNRGSLTPGKSVYEIISGGAEFIKLGERDVNARAYCSRFNFAGQDQQKPVEVLSGGERNRVHLAQMLKSGANVLLLDEPTNDLDVNTMRALEDGLENFAGCVLVISHDRWFLDRVATHIIAFEGDSTAVFLEGNYSDYVLDRKKRLGVDADQPHRVKFRRLTR</sequence>
<feature type="domain" description="ABC transporter" evidence="13">
    <location>
        <begin position="10"/>
        <end position="264"/>
    </location>
</feature>
<evidence type="ECO:0000256" key="11">
    <source>
        <dbReference type="ARBA" id="ARBA00022917"/>
    </source>
</evidence>
<dbReference type="Pfam" id="PF00005">
    <property type="entry name" value="ABC_tran"/>
    <property type="match status" value="2"/>
</dbReference>
<comment type="function">
    <text evidence="12">A translation factor that gates the progression of the 70S ribosomal initiation complex (IC, containing tRNA(fMet) in the P-site) into the translation elongation cycle by using a mechanism sensitive to the ATP/ADP ratio. Binds to the 70S ribosome E-site where it modulates the state of the translating ribosome during subunit translocation. ATP hydrolysis probably frees it from the ribosome, which can enter the elongation phase.</text>
</comment>
<keyword evidence="8 12" id="KW-0067">ATP-binding</keyword>
<reference evidence="15" key="1">
    <citation type="submission" date="2010-12" db="EMBL/GenBank/DDBJ databases">
        <title>Complete sequence of Desulfovibrio aespoeensis Aspo-2.</title>
        <authorList>
            <consortium name="US DOE Joint Genome Institute"/>
            <person name="Lucas S."/>
            <person name="Copeland A."/>
            <person name="Lapidus A."/>
            <person name="Cheng J.-F."/>
            <person name="Goodwin L."/>
            <person name="Pitluck S."/>
            <person name="Chertkov O."/>
            <person name="Misra M."/>
            <person name="Detter J.C."/>
            <person name="Han C."/>
            <person name="Tapia R."/>
            <person name="Land M."/>
            <person name="Hauser L."/>
            <person name="Kyrpides N."/>
            <person name="Ivanova N."/>
            <person name="Ovchinnikova G."/>
            <person name="Pedersen K."/>
            <person name="Jagevall S."/>
            <person name="Hazen T."/>
            <person name="Woyke T."/>
        </authorList>
    </citation>
    <scope>NUCLEOTIDE SEQUENCE [LARGE SCALE GENOMIC DNA]</scope>
    <source>
        <strain evidence="15">ATCC 700646 / DSM 10631 / Aspo-2</strain>
    </source>
</reference>
<keyword evidence="10 12" id="KW-0694">RNA-binding</keyword>
<evidence type="ECO:0000256" key="5">
    <source>
        <dbReference type="ARBA" id="ARBA00022737"/>
    </source>
</evidence>
<protein>
    <recommendedName>
        <fullName evidence="12">Energy-dependent translational throttle protein EttA</fullName>
        <ecNumber evidence="12">3.6.1.-</ecNumber>
    </recommendedName>
    <alternativeName>
        <fullName evidence="12">Translational regulatory factor EttA</fullName>
    </alternativeName>
</protein>
<keyword evidence="7 12" id="KW-0378">Hydrolase</keyword>
<evidence type="ECO:0000313" key="14">
    <source>
        <dbReference type="EMBL" id="ADU62463.1"/>
    </source>
</evidence>
<keyword evidence="3 12" id="KW-0820">tRNA-binding</keyword>
<dbReference type="AlphaFoldDB" id="E6VW18"/>
<feature type="region of interest" description="PtIM" evidence="12">
    <location>
        <begin position="247"/>
        <end position="327"/>
    </location>
</feature>
<comment type="similarity">
    <text evidence="1 12">Belongs to the ABC transporter superfamily. ABCF family. Translational throttle EttA subfamily.</text>
</comment>
<keyword evidence="2 12" id="KW-0963">Cytoplasm</keyword>
<feature type="domain" description="ABC transporter" evidence="13">
    <location>
        <begin position="329"/>
        <end position="555"/>
    </location>
</feature>
<dbReference type="InterPro" id="IPR003593">
    <property type="entry name" value="AAA+_ATPase"/>
</dbReference>
<comment type="caution">
    <text evidence="12">Lacks conserved residue(s) required for the propagation of feature annotation.</text>
</comment>
<dbReference type="FunFam" id="3.40.50.300:FF:000183">
    <property type="entry name" value="ABC transporter ATP-binding protein yjjK"/>
    <property type="match status" value="1"/>
</dbReference>
<dbReference type="EC" id="3.6.1.-" evidence="12"/>
<keyword evidence="4 12" id="KW-0699">rRNA-binding</keyword>
<keyword evidence="6 12" id="KW-0547">Nucleotide-binding</keyword>
<dbReference type="GO" id="GO:0016887">
    <property type="term" value="F:ATP hydrolysis activity"/>
    <property type="evidence" value="ECO:0007669"/>
    <property type="project" value="UniProtKB-UniRule"/>
</dbReference>
<dbReference type="PROSITE" id="PS00211">
    <property type="entry name" value="ABC_TRANSPORTER_1"/>
    <property type="match status" value="1"/>
</dbReference>
<dbReference type="GO" id="GO:0006412">
    <property type="term" value="P:translation"/>
    <property type="evidence" value="ECO:0007669"/>
    <property type="project" value="UniProtKB-KW"/>
</dbReference>
<dbReference type="InterPro" id="IPR003439">
    <property type="entry name" value="ABC_transporter-like_ATP-bd"/>
</dbReference>
<evidence type="ECO:0000256" key="1">
    <source>
        <dbReference type="ARBA" id="ARBA00005868"/>
    </source>
</evidence>
<dbReference type="RefSeq" id="WP_013514393.1">
    <property type="nucleotide sequence ID" value="NC_014844.1"/>
</dbReference>
<dbReference type="PANTHER" id="PTHR43858">
    <property type="entry name" value="ENERGY-DEPENDENT TRANSLATIONAL THROTTLE PROTEIN ETTA"/>
    <property type="match status" value="1"/>
</dbReference>
<dbReference type="PANTHER" id="PTHR43858:SF1">
    <property type="entry name" value="ABC TRANSPORTER-RELATED PROTEIN"/>
    <property type="match status" value="1"/>
</dbReference>
<keyword evidence="11 12" id="KW-0648">Protein biosynthesis</keyword>
<dbReference type="NCBIfam" id="TIGR03719">
    <property type="entry name" value="ABC_ABC_ChvD"/>
    <property type="match status" value="1"/>
</dbReference>
<evidence type="ECO:0000256" key="6">
    <source>
        <dbReference type="ARBA" id="ARBA00022741"/>
    </source>
</evidence>
<comment type="domain">
    <text evidence="12">The arm domain is inserted in the first ABC transporter domain. Probably contacts ribosomal protein L1.</text>
</comment>
<gene>
    <name evidence="12" type="primary">ettA</name>
    <name evidence="14" type="ordered locus">Daes_1449</name>
</gene>
<dbReference type="GO" id="GO:0005737">
    <property type="term" value="C:cytoplasm"/>
    <property type="evidence" value="ECO:0007669"/>
    <property type="project" value="UniProtKB-SubCell"/>
</dbReference>
<evidence type="ECO:0000256" key="10">
    <source>
        <dbReference type="ARBA" id="ARBA00022884"/>
    </source>
</evidence>
<dbReference type="eggNOG" id="COG0488">
    <property type="taxonomic scope" value="Bacteria"/>
</dbReference>
<dbReference type="HAMAP" id="MF_00847">
    <property type="entry name" value="EttA"/>
    <property type="match status" value="1"/>
</dbReference>
<comment type="catalytic activity">
    <reaction evidence="12">
        <text>ATP + H2O = ADP + phosphate + H(+)</text>
        <dbReference type="Rhea" id="RHEA:13065"/>
        <dbReference type="ChEBI" id="CHEBI:15377"/>
        <dbReference type="ChEBI" id="CHEBI:15378"/>
        <dbReference type="ChEBI" id="CHEBI:30616"/>
        <dbReference type="ChEBI" id="CHEBI:43474"/>
        <dbReference type="ChEBI" id="CHEBI:456216"/>
    </reaction>
</comment>
<dbReference type="GO" id="GO:0019843">
    <property type="term" value="F:rRNA binding"/>
    <property type="evidence" value="ECO:0007669"/>
    <property type="project" value="UniProtKB-UniRule"/>
</dbReference>
<comment type="subunit">
    <text evidence="12">Monomer. Probably contacts ribosomal proteins L1, L5, L33 and S7, the 16S and 23S rRNA and the P-site containing tRNA(fMet).</text>
</comment>
<dbReference type="EMBL" id="CP002431">
    <property type="protein sequence ID" value="ADU62463.1"/>
    <property type="molecule type" value="Genomic_DNA"/>
</dbReference>
<dbReference type="Gene3D" id="3.40.50.300">
    <property type="entry name" value="P-loop containing nucleotide triphosphate hydrolases"/>
    <property type="match status" value="2"/>
</dbReference>
<dbReference type="PROSITE" id="PS50893">
    <property type="entry name" value="ABC_TRANSPORTER_2"/>
    <property type="match status" value="2"/>
</dbReference>
<evidence type="ECO:0000256" key="7">
    <source>
        <dbReference type="ARBA" id="ARBA00022801"/>
    </source>
</evidence>
<dbReference type="SMART" id="SM00382">
    <property type="entry name" value="AAA"/>
    <property type="match status" value="2"/>
</dbReference>
<reference evidence="14 15" key="2">
    <citation type="journal article" date="2014" name="Genome Announc.">
        <title>Complete Genome Sequence of the Subsurface, Mesophilic Sulfate-Reducing Bacterium Desulfovibrio aespoeensis Aspo-2.</title>
        <authorList>
            <person name="Pedersen K."/>
            <person name="Bengtsson A."/>
            <person name="Edlund J."/>
            <person name="Rabe L."/>
            <person name="Hazen T."/>
            <person name="Chakraborty R."/>
            <person name="Goodwin L."/>
            <person name="Shapiro N."/>
        </authorList>
    </citation>
    <scope>NUCLEOTIDE SEQUENCE [LARGE SCALE GENOMIC DNA]</scope>
    <source>
        <strain evidence="15">ATCC 700646 / DSM 10631 / Aspo-2</strain>
    </source>
</reference>
<keyword evidence="5 12" id="KW-0677">Repeat</keyword>
<dbReference type="HOGENOM" id="CLU_000604_36_0_7"/>
<keyword evidence="15" id="KW-1185">Reference proteome</keyword>
<evidence type="ECO:0000259" key="13">
    <source>
        <dbReference type="PROSITE" id="PS50893"/>
    </source>
</evidence>
<dbReference type="CDD" id="cd03221">
    <property type="entry name" value="ABCF_EF-3"/>
    <property type="match status" value="2"/>
</dbReference>
<dbReference type="Pfam" id="PF12848">
    <property type="entry name" value="ABC_tran_Xtn"/>
    <property type="match status" value="1"/>
</dbReference>
<dbReference type="InterPro" id="IPR032781">
    <property type="entry name" value="ABC_tran_Xtn"/>
</dbReference>